<protein>
    <submittedName>
        <fullName evidence="2">Uncharacterized protein</fullName>
    </submittedName>
</protein>
<dbReference type="Proteomes" id="UP000652761">
    <property type="component" value="Unassembled WGS sequence"/>
</dbReference>
<evidence type="ECO:0000256" key="1">
    <source>
        <dbReference type="SAM" id="MobiDB-lite"/>
    </source>
</evidence>
<accession>A0A843T9N9</accession>
<feature type="region of interest" description="Disordered" evidence="1">
    <location>
        <begin position="44"/>
        <end position="63"/>
    </location>
</feature>
<organism evidence="2 3">
    <name type="scientific">Colocasia esculenta</name>
    <name type="common">Wild taro</name>
    <name type="synonym">Arum esculentum</name>
    <dbReference type="NCBI Taxonomy" id="4460"/>
    <lineage>
        <taxon>Eukaryota</taxon>
        <taxon>Viridiplantae</taxon>
        <taxon>Streptophyta</taxon>
        <taxon>Embryophyta</taxon>
        <taxon>Tracheophyta</taxon>
        <taxon>Spermatophyta</taxon>
        <taxon>Magnoliopsida</taxon>
        <taxon>Liliopsida</taxon>
        <taxon>Araceae</taxon>
        <taxon>Aroideae</taxon>
        <taxon>Colocasieae</taxon>
        <taxon>Colocasia</taxon>
    </lineage>
</organism>
<evidence type="ECO:0000313" key="3">
    <source>
        <dbReference type="Proteomes" id="UP000652761"/>
    </source>
</evidence>
<keyword evidence="3" id="KW-1185">Reference proteome</keyword>
<dbReference type="AlphaFoldDB" id="A0A843T9N9"/>
<evidence type="ECO:0000313" key="2">
    <source>
        <dbReference type="EMBL" id="MQL68698.1"/>
    </source>
</evidence>
<sequence>MRRLQELLKATASMSPPWWRHGGRRLLPVRLHSSSLRGVVRRWARSETSQQFPPRRSEETGPQ</sequence>
<proteinExistence type="predicted"/>
<reference evidence="2" key="1">
    <citation type="submission" date="2017-07" db="EMBL/GenBank/DDBJ databases">
        <title>Taro Niue Genome Assembly and Annotation.</title>
        <authorList>
            <person name="Atibalentja N."/>
            <person name="Keating K."/>
            <person name="Fields C.J."/>
        </authorList>
    </citation>
    <scope>NUCLEOTIDE SEQUENCE</scope>
    <source>
        <strain evidence="2">Niue_2</strain>
        <tissue evidence="2">Leaf</tissue>
    </source>
</reference>
<gene>
    <name evidence="2" type="ORF">Taro_001005</name>
</gene>
<name>A0A843T9N9_COLES</name>
<comment type="caution">
    <text evidence="2">The sequence shown here is derived from an EMBL/GenBank/DDBJ whole genome shotgun (WGS) entry which is preliminary data.</text>
</comment>
<dbReference type="EMBL" id="NMUH01000020">
    <property type="protein sequence ID" value="MQL68698.1"/>
    <property type="molecule type" value="Genomic_DNA"/>
</dbReference>